<accession>A0A918HPK6</accession>
<dbReference type="AlphaFoldDB" id="A0A918HPK6"/>
<name>A0A918HPK6_9ACTN</name>
<protein>
    <submittedName>
        <fullName evidence="1">Uncharacterized protein</fullName>
    </submittedName>
</protein>
<dbReference type="EMBL" id="BMSA01000037">
    <property type="protein sequence ID" value="GGT90175.1"/>
    <property type="molecule type" value="Genomic_DNA"/>
</dbReference>
<comment type="caution">
    <text evidence="1">The sequence shown here is derived from an EMBL/GenBank/DDBJ whole genome shotgun (WGS) entry which is preliminary data.</text>
</comment>
<reference evidence="1" key="1">
    <citation type="journal article" date="2014" name="Int. J. Syst. Evol. Microbiol.">
        <title>Complete genome sequence of Corynebacterium casei LMG S-19264T (=DSM 44701T), isolated from a smear-ripened cheese.</title>
        <authorList>
            <consortium name="US DOE Joint Genome Institute (JGI-PGF)"/>
            <person name="Walter F."/>
            <person name="Albersmeier A."/>
            <person name="Kalinowski J."/>
            <person name="Ruckert C."/>
        </authorList>
    </citation>
    <scope>NUCLEOTIDE SEQUENCE</scope>
    <source>
        <strain evidence="1">JCM 4125</strain>
    </source>
</reference>
<gene>
    <name evidence="1" type="ORF">GCM10010226_80430</name>
</gene>
<reference evidence="1" key="2">
    <citation type="submission" date="2020-09" db="EMBL/GenBank/DDBJ databases">
        <authorList>
            <person name="Sun Q."/>
            <person name="Ohkuma M."/>
        </authorList>
    </citation>
    <scope>NUCLEOTIDE SEQUENCE</scope>
    <source>
        <strain evidence="1">JCM 4125</strain>
    </source>
</reference>
<proteinExistence type="predicted"/>
<sequence length="57" mass="5995">MAGLVERRASDLVGALDTQSRGCPTERIACGDLWEPPVVDADSRQVASVAENVGEPV</sequence>
<evidence type="ECO:0000313" key="2">
    <source>
        <dbReference type="Proteomes" id="UP000646776"/>
    </source>
</evidence>
<evidence type="ECO:0000313" key="1">
    <source>
        <dbReference type="EMBL" id="GGT90175.1"/>
    </source>
</evidence>
<organism evidence="1 2">
    <name type="scientific">Streptomyces phaeofaciens</name>
    <dbReference type="NCBI Taxonomy" id="68254"/>
    <lineage>
        <taxon>Bacteria</taxon>
        <taxon>Bacillati</taxon>
        <taxon>Actinomycetota</taxon>
        <taxon>Actinomycetes</taxon>
        <taxon>Kitasatosporales</taxon>
        <taxon>Streptomycetaceae</taxon>
        <taxon>Streptomyces</taxon>
    </lineage>
</organism>
<keyword evidence="2" id="KW-1185">Reference proteome</keyword>
<dbReference type="Proteomes" id="UP000646776">
    <property type="component" value="Unassembled WGS sequence"/>
</dbReference>